<dbReference type="EMBL" id="BK015491">
    <property type="protein sequence ID" value="DAE09654.1"/>
    <property type="molecule type" value="Genomic_DNA"/>
</dbReference>
<name>A0A8S5PRF2_9CAUD</name>
<protein>
    <submittedName>
        <fullName evidence="1">Minor tail protein</fullName>
    </submittedName>
</protein>
<sequence>MALMDNWNIFKENLATAENAEGSLQQQADTYAESWDAARKKVQASMEGLYDSILDDKFFIKMTNAVAGVISMI</sequence>
<proteinExistence type="predicted"/>
<evidence type="ECO:0000313" key="1">
    <source>
        <dbReference type="EMBL" id="DAE09654.1"/>
    </source>
</evidence>
<organism evidence="1">
    <name type="scientific">Myoviridae sp. ctjhW4</name>
    <dbReference type="NCBI Taxonomy" id="2825162"/>
    <lineage>
        <taxon>Viruses</taxon>
        <taxon>Duplodnaviria</taxon>
        <taxon>Heunggongvirae</taxon>
        <taxon>Uroviricota</taxon>
        <taxon>Caudoviricetes</taxon>
    </lineage>
</organism>
<reference evidence="1" key="1">
    <citation type="journal article" date="2021" name="Proc. Natl. Acad. Sci. U.S.A.">
        <title>A Catalog of Tens of Thousands of Viruses from Human Metagenomes Reveals Hidden Associations with Chronic Diseases.</title>
        <authorList>
            <person name="Tisza M.J."/>
            <person name="Buck C.B."/>
        </authorList>
    </citation>
    <scope>NUCLEOTIDE SEQUENCE</scope>
    <source>
        <strain evidence="1">CtjhW4</strain>
    </source>
</reference>
<accession>A0A8S5PRF2</accession>